<dbReference type="Pfam" id="PF13545">
    <property type="entry name" value="HTH_Crp_2"/>
    <property type="match status" value="1"/>
</dbReference>
<dbReference type="InterPro" id="IPR012318">
    <property type="entry name" value="HTH_CRP"/>
</dbReference>
<dbReference type="PROSITE" id="PS50042">
    <property type="entry name" value="CNMP_BINDING_3"/>
    <property type="match status" value="1"/>
</dbReference>
<dbReference type="InterPro" id="IPR036388">
    <property type="entry name" value="WH-like_DNA-bd_sf"/>
</dbReference>
<dbReference type="AlphaFoldDB" id="A0A3R8LSL5"/>
<dbReference type="Gene3D" id="2.60.120.10">
    <property type="entry name" value="Jelly Rolls"/>
    <property type="match status" value="1"/>
</dbReference>
<feature type="domain" description="HTH crp-type" evidence="5">
    <location>
        <begin position="161"/>
        <end position="229"/>
    </location>
</feature>
<reference evidence="6 7" key="1">
    <citation type="submission" date="2018-11" db="EMBL/GenBank/DDBJ databases">
        <title>Genome sequencing of Lautropia sp. KCOM 2505 (= ChDC F240).</title>
        <authorList>
            <person name="Kook J.-K."/>
            <person name="Park S.-N."/>
            <person name="Lim Y.K."/>
        </authorList>
    </citation>
    <scope>NUCLEOTIDE SEQUENCE [LARGE SCALE GENOMIC DNA]</scope>
    <source>
        <strain evidence="6 7">KCOM 2505</strain>
    </source>
</reference>
<dbReference type="Proteomes" id="UP000270261">
    <property type="component" value="Unassembled WGS sequence"/>
</dbReference>
<evidence type="ECO:0000256" key="3">
    <source>
        <dbReference type="ARBA" id="ARBA00023163"/>
    </source>
</evidence>
<dbReference type="CDD" id="cd00038">
    <property type="entry name" value="CAP_ED"/>
    <property type="match status" value="1"/>
</dbReference>
<dbReference type="InterPro" id="IPR036390">
    <property type="entry name" value="WH_DNA-bd_sf"/>
</dbReference>
<dbReference type="InterPro" id="IPR014710">
    <property type="entry name" value="RmlC-like_jellyroll"/>
</dbReference>
<dbReference type="PANTHER" id="PTHR24567:SF74">
    <property type="entry name" value="HTH-TYPE TRANSCRIPTIONAL REGULATOR ARCR"/>
    <property type="match status" value="1"/>
</dbReference>
<gene>
    <name evidence="6" type="ORF">EHV23_06465</name>
</gene>
<dbReference type="SMART" id="SM00419">
    <property type="entry name" value="HTH_CRP"/>
    <property type="match status" value="1"/>
</dbReference>
<keyword evidence="7" id="KW-1185">Reference proteome</keyword>
<dbReference type="RefSeq" id="WP_125095207.1">
    <property type="nucleotide sequence ID" value="NZ_RRUE01000001.1"/>
</dbReference>
<dbReference type="GO" id="GO:0003677">
    <property type="term" value="F:DNA binding"/>
    <property type="evidence" value="ECO:0007669"/>
    <property type="project" value="UniProtKB-KW"/>
</dbReference>
<keyword evidence="2" id="KW-0238">DNA-binding</keyword>
<name>A0A3R8LSL5_9BURK</name>
<protein>
    <submittedName>
        <fullName evidence="6">Crp/Fnr family transcriptional regulator</fullName>
    </submittedName>
</protein>
<dbReference type="SUPFAM" id="SSF51206">
    <property type="entry name" value="cAMP-binding domain-like"/>
    <property type="match status" value="1"/>
</dbReference>
<dbReference type="PANTHER" id="PTHR24567">
    <property type="entry name" value="CRP FAMILY TRANSCRIPTIONAL REGULATORY PROTEIN"/>
    <property type="match status" value="1"/>
</dbReference>
<dbReference type="InterPro" id="IPR018490">
    <property type="entry name" value="cNMP-bd_dom_sf"/>
</dbReference>
<keyword evidence="1" id="KW-0805">Transcription regulation</keyword>
<evidence type="ECO:0000313" key="6">
    <source>
        <dbReference type="EMBL" id="RRN45779.1"/>
    </source>
</evidence>
<dbReference type="OrthoDB" id="190787at2"/>
<organism evidence="6 7">
    <name type="scientific">Lautropia dentalis</name>
    <dbReference type="NCBI Taxonomy" id="2490857"/>
    <lineage>
        <taxon>Bacteria</taxon>
        <taxon>Pseudomonadati</taxon>
        <taxon>Pseudomonadota</taxon>
        <taxon>Betaproteobacteria</taxon>
        <taxon>Burkholderiales</taxon>
        <taxon>Burkholderiaceae</taxon>
        <taxon>Lautropia</taxon>
    </lineage>
</organism>
<accession>A0A3R8LSL5</accession>
<dbReference type="SMART" id="SM00100">
    <property type="entry name" value="cNMP"/>
    <property type="match status" value="1"/>
</dbReference>
<keyword evidence="3" id="KW-0804">Transcription</keyword>
<dbReference type="EMBL" id="RRUE01000001">
    <property type="protein sequence ID" value="RRN45779.1"/>
    <property type="molecule type" value="Genomic_DNA"/>
</dbReference>
<evidence type="ECO:0000313" key="7">
    <source>
        <dbReference type="Proteomes" id="UP000270261"/>
    </source>
</evidence>
<comment type="caution">
    <text evidence="6">The sequence shown here is derived from an EMBL/GenBank/DDBJ whole genome shotgun (WGS) entry which is preliminary data.</text>
</comment>
<sequence>MIPIPPHSQPTSHAPLIELLAQYPLFAGLPPEVLARLAEGAWAQSLGAGETAFHEGDSATHYLLIVTGQLEMVRFSQEGDEHVFQSFGPGSLVADAAMFMQHGRYPMSSRASSGPLTIWRLSGAALRATCENHPPLAMRLLQRFSLRLYHRVNEVEWLTSSTAQQRLAAYFISLRKQQGDELSFPQSQRHVAAQLGIRPETLNRLLADWQSRGWITGSRRKWQLCEAEPLERMAEGKARPF</sequence>
<evidence type="ECO:0000256" key="1">
    <source>
        <dbReference type="ARBA" id="ARBA00023015"/>
    </source>
</evidence>
<dbReference type="Gene3D" id="1.10.10.10">
    <property type="entry name" value="Winged helix-like DNA-binding domain superfamily/Winged helix DNA-binding domain"/>
    <property type="match status" value="1"/>
</dbReference>
<proteinExistence type="predicted"/>
<evidence type="ECO:0000256" key="2">
    <source>
        <dbReference type="ARBA" id="ARBA00023125"/>
    </source>
</evidence>
<dbReference type="GO" id="GO:0003700">
    <property type="term" value="F:DNA-binding transcription factor activity"/>
    <property type="evidence" value="ECO:0007669"/>
    <property type="project" value="TreeGrafter"/>
</dbReference>
<feature type="domain" description="Cyclic nucleotide-binding" evidence="4">
    <location>
        <begin position="25"/>
        <end position="147"/>
    </location>
</feature>
<dbReference type="GO" id="GO:0005829">
    <property type="term" value="C:cytosol"/>
    <property type="evidence" value="ECO:0007669"/>
    <property type="project" value="TreeGrafter"/>
</dbReference>
<evidence type="ECO:0000259" key="4">
    <source>
        <dbReference type="PROSITE" id="PS50042"/>
    </source>
</evidence>
<dbReference type="Pfam" id="PF00027">
    <property type="entry name" value="cNMP_binding"/>
    <property type="match status" value="1"/>
</dbReference>
<dbReference type="InterPro" id="IPR000595">
    <property type="entry name" value="cNMP-bd_dom"/>
</dbReference>
<evidence type="ECO:0000259" key="5">
    <source>
        <dbReference type="PROSITE" id="PS51063"/>
    </source>
</evidence>
<dbReference type="InterPro" id="IPR050397">
    <property type="entry name" value="Env_Response_Regulators"/>
</dbReference>
<dbReference type="PROSITE" id="PS51063">
    <property type="entry name" value="HTH_CRP_2"/>
    <property type="match status" value="1"/>
</dbReference>
<dbReference type="SUPFAM" id="SSF46785">
    <property type="entry name" value="Winged helix' DNA-binding domain"/>
    <property type="match status" value="1"/>
</dbReference>